<dbReference type="InterPro" id="IPR013022">
    <property type="entry name" value="Xyl_isomerase-like_TIM-brl"/>
</dbReference>
<evidence type="ECO:0000313" key="3">
    <source>
        <dbReference type="Proteomes" id="UP000265882"/>
    </source>
</evidence>
<feature type="domain" description="Xylose isomerase-like TIM barrel" evidence="1">
    <location>
        <begin position="61"/>
        <end position="303"/>
    </location>
</feature>
<dbReference type="InterPro" id="IPR036237">
    <property type="entry name" value="Xyl_isomerase-like_sf"/>
</dbReference>
<sequence>MDFSLCCHSSVRFLNHVIMMYEAAPGAYFNFGDGGMNESAISLDFGLQSDLFWDPLNETAFEAAYKNGFRFFEIWGHVPWFDIYSASMANEVKKMASDCGMWIRSVHSPCEGGSDISSESTSTRRKSVSEVVLSIENCRKMGGTIVVVHPGGSLNSTDKTAQYEHDRRISNSIRSFEEIERIAADNGVRIAVENLCANDVGGSEKHFLRLLEALNPRIFGICFDSSHANINPGTFEMFRRVSHPIITTHLSDNHGAYDEHKPPFTASVDWNATIELILRNGYHGPWLLEVTNGGADPLEVLAVMRNSAEKLKELICRKEKNI</sequence>
<name>A0A3A4NRQ7_ABYX5</name>
<organism evidence="2 3">
    <name type="scientific">Abyssobacteria bacterium (strain SURF_5)</name>
    <dbReference type="NCBI Taxonomy" id="2093360"/>
    <lineage>
        <taxon>Bacteria</taxon>
        <taxon>Pseudomonadati</taxon>
        <taxon>Candidatus Hydrogenedentota</taxon>
        <taxon>Candidatus Abyssobacteria</taxon>
    </lineage>
</organism>
<keyword evidence="2" id="KW-0413">Isomerase</keyword>
<comment type="caution">
    <text evidence="2">The sequence shown here is derived from an EMBL/GenBank/DDBJ whole genome shotgun (WGS) entry which is preliminary data.</text>
</comment>
<dbReference type="Pfam" id="PF01261">
    <property type="entry name" value="AP_endonuc_2"/>
    <property type="match status" value="1"/>
</dbReference>
<accession>A0A3A4NRQ7</accession>
<gene>
    <name evidence="2" type="ORF">C4520_09625</name>
</gene>
<reference evidence="2 3" key="1">
    <citation type="journal article" date="2017" name="ISME J.">
        <title>Energy and carbon metabolisms in a deep terrestrial subsurface fluid microbial community.</title>
        <authorList>
            <person name="Momper L."/>
            <person name="Jungbluth S.P."/>
            <person name="Lee M.D."/>
            <person name="Amend J.P."/>
        </authorList>
    </citation>
    <scope>NUCLEOTIDE SEQUENCE [LARGE SCALE GENOMIC DNA]</scope>
    <source>
        <strain evidence="2">SURF_5</strain>
    </source>
</reference>
<proteinExistence type="predicted"/>
<dbReference type="GO" id="GO:0016853">
    <property type="term" value="F:isomerase activity"/>
    <property type="evidence" value="ECO:0007669"/>
    <property type="project" value="UniProtKB-KW"/>
</dbReference>
<dbReference type="Proteomes" id="UP000265882">
    <property type="component" value="Unassembled WGS sequence"/>
</dbReference>
<protein>
    <submittedName>
        <fullName evidence="2">Sugar phosphate isomerase/epimerase</fullName>
    </submittedName>
</protein>
<dbReference type="SUPFAM" id="SSF51658">
    <property type="entry name" value="Xylose isomerase-like"/>
    <property type="match status" value="1"/>
</dbReference>
<dbReference type="AlphaFoldDB" id="A0A3A4NRQ7"/>
<dbReference type="PANTHER" id="PTHR12110">
    <property type="entry name" value="HYDROXYPYRUVATE ISOMERASE"/>
    <property type="match status" value="1"/>
</dbReference>
<evidence type="ECO:0000259" key="1">
    <source>
        <dbReference type="Pfam" id="PF01261"/>
    </source>
</evidence>
<dbReference type="InterPro" id="IPR050312">
    <property type="entry name" value="IolE/XylAMocC-like"/>
</dbReference>
<dbReference type="EMBL" id="QZKU01000067">
    <property type="protein sequence ID" value="RJP21539.1"/>
    <property type="molecule type" value="Genomic_DNA"/>
</dbReference>
<dbReference type="Gene3D" id="3.20.20.150">
    <property type="entry name" value="Divalent-metal-dependent TIM barrel enzymes"/>
    <property type="match status" value="1"/>
</dbReference>
<evidence type="ECO:0000313" key="2">
    <source>
        <dbReference type="EMBL" id="RJP21539.1"/>
    </source>
</evidence>